<evidence type="ECO:0008006" key="11">
    <source>
        <dbReference type="Google" id="ProtNLM"/>
    </source>
</evidence>
<evidence type="ECO:0000256" key="5">
    <source>
        <dbReference type="ARBA" id="ARBA00023136"/>
    </source>
</evidence>
<dbReference type="Pfam" id="PF07970">
    <property type="entry name" value="COPIIcoated_ERV"/>
    <property type="match status" value="1"/>
</dbReference>
<dbReference type="EMBL" id="DS114567">
    <property type="protein sequence ID" value="EAX86809.1"/>
    <property type="molecule type" value="Genomic_DNA"/>
</dbReference>
<comment type="similarity">
    <text evidence="2">Belongs to the ERGIC family.</text>
</comment>
<dbReference type="RefSeq" id="XP_001299739.1">
    <property type="nucleotide sequence ID" value="XM_001299738.1"/>
</dbReference>
<dbReference type="Proteomes" id="UP000001542">
    <property type="component" value="Unassembled WGS sequence"/>
</dbReference>
<dbReference type="InterPro" id="IPR012936">
    <property type="entry name" value="Erv_C"/>
</dbReference>
<dbReference type="PROSITE" id="PS51257">
    <property type="entry name" value="PROKAR_LIPOPROTEIN"/>
    <property type="match status" value="1"/>
</dbReference>
<reference evidence="9" key="1">
    <citation type="submission" date="2006-10" db="EMBL/GenBank/DDBJ databases">
        <authorList>
            <person name="Amadeo P."/>
            <person name="Zhao Q."/>
            <person name="Wortman J."/>
            <person name="Fraser-Liggett C."/>
            <person name="Carlton J."/>
        </authorList>
    </citation>
    <scope>NUCLEOTIDE SEQUENCE</scope>
    <source>
        <strain evidence="9">G3</strain>
    </source>
</reference>
<keyword evidence="5 6" id="KW-0472">Membrane</keyword>
<dbReference type="PANTHER" id="PTHR10984">
    <property type="entry name" value="ENDOPLASMIC RETICULUM-GOLGI INTERMEDIATE COMPARTMENT PROTEIN"/>
    <property type="match status" value="1"/>
</dbReference>
<comment type="subcellular location">
    <subcellularLocation>
        <location evidence="1">Membrane</location>
        <topology evidence="1">Multi-pass membrane protein</topology>
    </subcellularLocation>
</comment>
<dbReference type="AlphaFoldDB" id="A2G7R1"/>
<protein>
    <recommendedName>
        <fullName evidence="11">Endoplasmic reticulum vesicle transporter C-terminal domain-containing protein</fullName>
    </recommendedName>
</protein>
<keyword evidence="4 6" id="KW-1133">Transmembrane helix</keyword>
<gene>
    <name evidence="9" type="ORF">TVAG_100310</name>
</gene>
<keyword evidence="10" id="KW-1185">Reference proteome</keyword>
<proteinExistence type="inferred from homology"/>
<dbReference type="Pfam" id="PF13850">
    <property type="entry name" value="ERGIC_N"/>
    <property type="match status" value="1"/>
</dbReference>
<dbReference type="InParanoid" id="A2G7R1"/>
<dbReference type="InterPro" id="IPR039542">
    <property type="entry name" value="Erv_N"/>
</dbReference>
<dbReference type="VEuPathDB" id="TrichDB:TVAG_100310"/>
<evidence type="ECO:0000313" key="10">
    <source>
        <dbReference type="Proteomes" id="UP000001542"/>
    </source>
</evidence>
<sequence length="351" mass="39127">MRLDFFPKFIDSAMTHKTACGAFNSILMIACALALCISEIYAYAKPALHEQLVSVSDLRGALDQLSISFNFTVSVPCVLLHLDVFDMMGSGNRPDQKTLYKVRVDQNGNPIPQTQIAEDCGPCYGAESSQRKCCQTCEDVVAAYQEKGWGIGNLSSWAQCRAEGVMFDGKERCQAYGNLHVNAIEGGFHLAPGINVFSRFGHVHDFSPLVDTLNLTHEIEHISFGAPIDKSPLDNTRVVQKKPGQIHYRYNLKAVPTVKEVNGKVHRFFRFTVNYAEIPVTARGRYGPGIFFVYSFAPVAITSTYDRPNITVLLARLISIFGGSFMLARLIDSFTYRLNTIEGKDRINKFE</sequence>
<keyword evidence="3 6" id="KW-0812">Transmembrane</keyword>
<evidence type="ECO:0000256" key="4">
    <source>
        <dbReference type="ARBA" id="ARBA00022989"/>
    </source>
</evidence>
<feature type="transmembrane region" description="Helical" evidence="6">
    <location>
        <begin position="21"/>
        <end position="44"/>
    </location>
</feature>
<dbReference type="GO" id="GO:0030134">
    <property type="term" value="C:COPII-coated ER to Golgi transport vesicle"/>
    <property type="evidence" value="ECO:0000318"/>
    <property type="project" value="GO_Central"/>
</dbReference>
<dbReference type="OrthoDB" id="270930at2759"/>
<dbReference type="GO" id="GO:0005783">
    <property type="term" value="C:endoplasmic reticulum"/>
    <property type="evidence" value="ECO:0000318"/>
    <property type="project" value="GO_Central"/>
</dbReference>
<evidence type="ECO:0000313" key="9">
    <source>
        <dbReference type="EMBL" id="EAX86809.1"/>
    </source>
</evidence>
<dbReference type="eggNOG" id="KOG2667">
    <property type="taxonomic scope" value="Eukaryota"/>
</dbReference>
<name>A2G7R1_TRIV3</name>
<evidence type="ECO:0000256" key="6">
    <source>
        <dbReference type="SAM" id="Phobius"/>
    </source>
</evidence>
<evidence type="ECO:0000259" key="8">
    <source>
        <dbReference type="Pfam" id="PF13850"/>
    </source>
</evidence>
<dbReference type="GO" id="GO:0016020">
    <property type="term" value="C:membrane"/>
    <property type="evidence" value="ECO:0007669"/>
    <property type="project" value="UniProtKB-SubCell"/>
</dbReference>
<evidence type="ECO:0000256" key="1">
    <source>
        <dbReference type="ARBA" id="ARBA00004141"/>
    </source>
</evidence>
<dbReference type="InterPro" id="IPR045888">
    <property type="entry name" value="Erv"/>
</dbReference>
<evidence type="ECO:0000259" key="7">
    <source>
        <dbReference type="Pfam" id="PF07970"/>
    </source>
</evidence>
<evidence type="ECO:0000256" key="3">
    <source>
        <dbReference type="ARBA" id="ARBA00022692"/>
    </source>
</evidence>
<feature type="domain" description="Endoplasmic reticulum vesicle transporter C-terminal" evidence="7">
    <location>
        <begin position="123"/>
        <end position="332"/>
    </location>
</feature>
<dbReference type="VEuPathDB" id="TrichDB:TVAGG3_0497430"/>
<dbReference type="STRING" id="5722.A2G7R1"/>
<feature type="domain" description="Endoplasmic reticulum vesicle transporter N-terminal" evidence="8">
    <location>
        <begin position="2"/>
        <end position="90"/>
    </location>
</feature>
<dbReference type="PANTHER" id="PTHR10984:SF25">
    <property type="entry name" value="ENDOPLASMIC RETICULUM-GOLGI INTERMEDIATE COMPARTMENT PROTEIN 3"/>
    <property type="match status" value="1"/>
</dbReference>
<accession>A2G7R1</accession>
<evidence type="ECO:0000256" key="2">
    <source>
        <dbReference type="ARBA" id="ARBA00005648"/>
    </source>
</evidence>
<organism evidence="9 10">
    <name type="scientific">Trichomonas vaginalis (strain ATCC PRA-98 / G3)</name>
    <dbReference type="NCBI Taxonomy" id="412133"/>
    <lineage>
        <taxon>Eukaryota</taxon>
        <taxon>Metamonada</taxon>
        <taxon>Parabasalia</taxon>
        <taxon>Trichomonadida</taxon>
        <taxon>Trichomonadidae</taxon>
        <taxon>Trichomonas</taxon>
    </lineage>
</organism>
<reference evidence="9" key="2">
    <citation type="journal article" date="2007" name="Science">
        <title>Draft genome sequence of the sexually transmitted pathogen Trichomonas vaginalis.</title>
        <authorList>
            <person name="Carlton J.M."/>
            <person name="Hirt R.P."/>
            <person name="Silva J.C."/>
            <person name="Delcher A.L."/>
            <person name="Schatz M."/>
            <person name="Zhao Q."/>
            <person name="Wortman J.R."/>
            <person name="Bidwell S.L."/>
            <person name="Alsmark U.C.M."/>
            <person name="Besteiro S."/>
            <person name="Sicheritz-Ponten T."/>
            <person name="Noel C.J."/>
            <person name="Dacks J.B."/>
            <person name="Foster P.G."/>
            <person name="Simillion C."/>
            <person name="Van de Peer Y."/>
            <person name="Miranda-Saavedra D."/>
            <person name="Barton G.J."/>
            <person name="Westrop G.D."/>
            <person name="Mueller S."/>
            <person name="Dessi D."/>
            <person name="Fiori P.L."/>
            <person name="Ren Q."/>
            <person name="Paulsen I."/>
            <person name="Zhang H."/>
            <person name="Bastida-Corcuera F.D."/>
            <person name="Simoes-Barbosa A."/>
            <person name="Brown M.T."/>
            <person name="Hayes R.D."/>
            <person name="Mukherjee M."/>
            <person name="Okumura C.Y."/>
            <person name="Schneider R."/>
            <person name="Smith A.J."/>
            <person name="Vanacova S."/>
            <person name="Villalvazo M."/>
            <person name="Haas B.J."/>
            <person name="Pertea M."/>
            <person name="Feldblyum T.V."/>
            <person name="Utterback T.R."/>
            <person name="Shu C.L."/>
            <person name="Osoegawa K."/>
            <person name="de Jong P.J."/>
            <person name="Hrdy I."/>
            <person name="Horvathova L."/>
            <person name="Zubacova Z."/>
            <person name="Dolezal P."/>
            <person name="Malik S.B."/>
            <person name="Logsdon J.M. Jr."/>
            <person name="Henze K."/>
            <person name="Gupta A."/>
            <person name="Wang C.C."/>
            <person name="Dunne R.L."/>
            <person name="Upcroft J.A."/>
            <person name="Upcroft P."/>
            <person name="White O."/>
            <person name="Salzberg S.L."/>
            <person name="Tang P."/>
            <person name="Chiu C.-H."/>
            <person name="Lee Y.-S."/>
            <person name="Embley T.M."/>
            <person name="Coombs G.H."/>
            <person name="Mottram J.C."/>
            <person name="Tachezy J."/>
            <person name="Fraser-Liggett C.M."/>
            <person name="Johnson P.J."/>
        </authorList>
    </citation>
    <scope>NUCLEOTIDE SEQUENCE [LARGE SCALE GENOMIC DNA]</scope>
    <source>
        <strain evidence="9">G3</strain>
    </source>
</reference>
<dbReference type="KEGG" id="tva:4744457"/>